<feature type="region of interest" description="Disordered" evidence="11">
    <location>
        <begin position="895"/>
        <end position="957"/>
    </location>
</feature>
<feature type="compositionally biased region" description="Low complexity" evidence="11">
    <location>
        <begin position="917"/>
        <end position="931"/>
    </location>
</feature>
<keyword evidence="10" id="KW-0175">Coiled coil</keyword>
<comment type="subcellular location">
    <subcellularLocation>
        <location evidence="2">Cell membrane</location>
        <topology evidence="2">Single-pass membrane protein</topology>
    </subcellularLocation>
    <subcellularLocation>
        <location evidence="1">Cytoplasm</location>
        <location evidence="1">Cytoskeleton</location>
        <location evidence="1">Cilium basal body</location>
    </subcellularLocation>
</comment>
<feature type="transmembrane region" description="Helical" evidence="12">
    <location>
        <begin position="30"/>
        <end position="55"/>
    </location>
</feature>
<name>A0ABQ9FHY6_TEGGR</name>
<comment type="caution">
    <text evidence="13">The sequence shown here is derived from an EMBL/GenBank/DDBJ whole genome shotgun (WGS) entry which is preliminary data.</text>
</comment>
<evidence type="ECO:0000313" key="14">
    <source>
        <dbReference type="Proteomes" id="UP001217089"/>
    </source>
</evidence>
<evidence type="ECO:0000256" key="1">
    <source>
        <dbReference type="ARBA" id="ARBA00004120"/>
    </source>
</evidence>
<keyword evidence="7 12" id="KW-0472">Membrane</keyword>
<dbReference type="InterPro" id="IPR026501">
    <property type="entry name" value="Limbin/EVC"/>
</dbReference>
<sequence>MTSTYPISATDIGLPVTLDLVQTEFDVDPAWIAGAFFLGLILGGGIIAVCAPFCIRDWEKKKRQDEEEEMLTTLKNEDIQTAEIIDDTVITATVVKKKKKMKGKGKQKGKRFTEPDISEDDEVEYDKDEAIAKIHPGHSQGMVNILIIPNGEDAEAEMTKQDVHKVDQITKEFQKEKDEAFLKLLRCRLLKLRMEDPLLSTVLTNILNDLRNKKKMYEDERNDSIQDLKLKHGKNTQTMEEEKEQIDARINQKLGRLYEDERENIRNELSKNTSLTDAEIEELMDRLLNDMSKLEKKIGDDLARQKRGLEERLAKRRQIMIFRNLQDQQNKMDPHINLDSFDKQLTTLVSDGRLVEKQKKELLEKYRLDINQINKKHEQDSLRRQQELAEKLRERRLQRLYKLQNKHEKERANYLIRVDKGVGTADFVDDYHDILQNQRAETDSIEVELDQTELQQIDQLRQDELAAKSKEIEDRNSQLMRDIADKSQISRNEMERILSLHKQQMAAYEENKAEERNRMAAKLRERWEQRMMELEVEDEKARQEQETLMEQQTATVTKVISNSLDLTEEAKEKILREHEHNMQVLNNNLAQSRLRQQKSLDQKISQRRAKMAELRRQKEEARLLKIKGQKEEIEKLQKELDEQIKEEEMKLAEERAAELAALRRKMAAETEEALCQQERDLGVLIGRLEVGRARRQAVLQKQDQMLSTLQEQLETKLTNTGGVKIDGADQIIQQHYNQVEHLNEQIQISREKQEYVIQEKIQAKKLQKELELRDQQAEEKQLVRRNSSIRRKGVSKAGLALENLFMMQKQKKQRDLLEQEMKVELERSKEELNQQLEQELESELQDQKKEFLSQLAAMSELPHRELQDAVDAAVSGYGGNKKAAKKLAKDLREGVARAKTDLGMEDDNDSDEGYRRPSSASLGPLKSPKSSAPKKKKITRPSSVAPAQEEWMVDDDF</sequence>
<evidence type="ECO:0000256" key="12">
    <source>
        <dbReference type="SAM" id="Phobius"/>
    </source>
</evidence>
<evidence type="ECO:0000256" key="4">
    <source>
        <dbReference type="ARBA" id="ARBA00022490"/>
    </source>
</evidence>
<reference evidence="13 14" key="1">
    <citation type="submission" date="2022-12" db="EMBL/GenBank/DDBJ databases">
        <title>Chromosome-level genome of Tegillarca granosa.</title>
        <authorList>
            <person name="Kim J."/>
        </authorList>
    </citation>
    <scope>NUCLEOTIDE SEQUENCE [LARGE SCALE GENOMIC DNA]</scope>
    <source>
        <strain evidence="13">Teg-2019</strain>
        <tissue evidence="13">Adductor muscle</tissue>
    </source>
</reference>
<feature type="coiled-coil region" evidence="10">
    <location>
        <begin position="356"/>
        <end position="395"/>
    </location>
</feature>
<keyword evidence="4" id="KW-0963">Cytoplasm</keyword>
<evidence type="ECO:0000256" key="7">
    <source>
        <dbReference type="ARBA" id="ARBA00023136"/>
    </source>
</evidence>
<evidence type="ECO:0000256" key="5">
    <source>
        <dbReference type="ARBA" id="ARBA00022692"/>
    </source>
</evidence>
<keyword evidence="9" id="KW-0966">Cell projection</keyword>
<evidence type="ECO:0000256" key="11">
    <source>
        <dbReference type="SAM" id="MobiDB-lite"/>
    </source>
</evidence>
<evidence type="ECO:0000256" key="2">
    <source>
        <dbReference type="ARBA" id="ARBA00004162"/>
    </source>
</evidence>
<keyword evidence="8" id="KW-0206">Cytoskeleton</keyword>
<evidence type="ECO:0000256" key="9">
    <source>
        <dbReference type="ARBA" id="ARBA00023273"/>
    </source>
</evidence>
<feature type="coiled-coil region" evidence="10">
    <location>
        <begin position="807"/>
        <end position="850"/>
    </location>
</feature>
<protein>
    <submittedName>
        <fullName evidence="13">Uncharacterized protein</fullName>
    </submittedName>
</protein>
<keyword evidence="3" id="KW-1003">Cell membrane</keyword>
<organism evidence="13 14">
    <name type="scientific">Tegillarca granosa</name>
    <name type="common">Malaysian cockle</name>
    <name type="synonym">Anadara granosa</name>
    <dbReference type="NCBI Taxonomy" id="220873"/>
    <lineage>
        <taxon>Eukaryota</taxon>
        <taxon>Metazoa</taxon>
        <taxon>Spiralia</taxon>
        <taxon>Lophotrochozoa</taxon>
        <taxon>Mollusca</taxon>
        <taxon>Bivalvia</taxon>
        <taxon>Autobranchia</taxon>
        <taxon>Pteriomorphia</taxon>
        <taxon>Arcoida</taxon>
        <taxon>Arcoidea</taxon>
        <taxon>Arcidae</taxon>
        <taxon>Tegillarca</taxon>
    </lineage>
</organism>
<dbReference type="PANTHER" id="PTHR16795:SF13">
    <property type="entry name" value="EVC COMPLEX MEMBER EVC"/>
    <property type="match status" value="1"/>
</dbReference>
<dbReference type="EMBL" id="JARBDR010000246">
    <property type="protein sequence ID" value="KAJ8316889.1"/>
    <property type="molecule type" value="Genomic_DNA"/>
</dbReference>
<dbReference type="Proteomes" id="UP001217089">
    <property type="component" value="Unassembled WGS sequence"/>
</dbReference>
<feature type="coiled-coil region" evidence="10">
    <location>
        <begin position="725"/>
        <end position="778"/>
    </location>
</feature>
<evidence type="ECO:0000256" key="3">
    <source>
        <dbReference type="ARBA" id="ARBA00022475"/>
    </source>
</evidence>
<keyword evidence="6 12" id="KW-1133">Transmembrane helix</keyword>
<keyword evidence="14" id="KW-1185">Reference proteome</keyword>
<evidence type="ECO:0000256" key="10">
    <source>
        <dbReference type="SAM" id="Coils"/>
    </source>
</evidence>
<accession>A0ABQ9FHY6</accession>
<evidence type="ECO:0000256" key="8">
    <source>
        <dbReference type="ARBA" id="ARBA00023212"/>
    </source>
</evidence>
<feature type="coiled-coil region" evidence="10">
    <location>
        <begin position="435"/>
        <end position="679"/>
    </location>
</feature>
<dbReference type="PANTHER" id="PTHR16795">
    <property type="entry name" value="LIMBIN/ELLIS-VAN CREVELD PROTEIN"/>
    <property type="match status" value="1"/>
</dbReference>
<gene>
    <name evidence="13" type="ORF">KUTeg_004793</name>
</gene>
<keyword evidence="5 12" id="KW-0812">Transmembrane</keyword>
<proteinExistence type="predicted"/>
<evidence type="ECO:0000256" key="6">
    <source>
        <dbReference type="ARBA" id="ARBA00022989"/>
    </source>
</evidence>
<evidence type="ECO:0000313" key="13">
    <source>
        <dbReference type="EMBL" id="KAJ8316889.1"/>
    </source>
</evidence>